<sequence>MDEDFDDYSRKERVDHIHISDQIEKIGLSGGNEVIVAGIAQHTTSLSGTEGIMNALGKVVQEKGAEDVVFLGEGSAVTVGVIKKSLGEAILGGDQQAMAYRAKELGIKQIDSWDMSMEEQLATASSSFGAENALLWMVSQSAIHLNDQGQTINMKNILQMLNRFGMTKEKIVNALGDPNISKVLESEETIDRFLITRAGFSLTAVNTNDENYRQLSQVAFPSNTDADINRLPEDLRVAATVGKGLSEERDKRFVQKIKQYSEEGKTMFVSCGGGHVDSFSEKLQDL</sequence>
<dbReference type="Proteomes" id="UP000034932">
    <property type="component" value="Unassembled WGS sequence"/>
</dbReference>
<name>A0A0G0LS23_9BACT</name>
<gene>
    <name evidence="1" type="ORF">UT19_C0007G0081</name>
</gene>
<dbReference type="AlphaFoldDB" id="A0A0G0LS23"/>
<proteinExistence type="predicted"/>
<evidence type="ECO:0000313" key="2">
    <source>
        <dbReference type="Proteomes" id="UP000034932"/>
    </source>
</evidence>
<accession>A0A0G0LS23</accession>
<evidence type="ECO:0000313" key="1">
    <source>
        <dbReference type="EMBL" id="KKQ93837.1"/>
    </source>
</evidence>
<protein>
    <submittedName>
        <fullName evidence="1">Uncharacterized protein</fullName>
    </submittedName>
</protein>
<comment type="caution">
    <text evidence="1">The sequence shown here is derived from an EMBL/GenBank/DDBJ whole genome shotgun (WGS) entry which is preliminary data.</text>
</comment>
<dbReference type="STRING" id="1618573.UT19_C0007G0081"/>
<reference evidence="1 2" key="1">
    <citation type="journal article" date="2015" name="Nature">
        <title>rRNA introns, odd ribosomes, and small enigmatic genomes across a large radiation of phyla.</title>
        <authorList>
            <person name="Brown C.T."/>
            <person name="Hug L.A."/>
            <person name="Thomas B.C."/>
            <person name="Sharon I."/>
            <person name="Castelle C.J."/>
            <person name="Singh A."/>
            <person name="Wilkins M.J."/>
            <person name="Williams K.H."/>
            <person name="Banfield J.F."/>
        </authorList>
    </citation>
    <scope>NUCLEOTIDE SEQUENCE [LARGE SCALE GENOMIC DNA]</scope>
</reference>
<organism evidence="1 2">
    <name type="scientific">Candidatus Woesebacteria bacterium GW2011_GWB1_39_10b</name>
    <dbReference type="NCBI Taxonomy" id="1618573"/>
    <lineage>
        <taxon>Bacteria</taxon>
        <taxon>Candidatus Woeseibacteriota</taxon>
    </lineage>
</organism>
<dbReference type="EMBL" id="LBVW01000007">
    <property type="protein sequence ID" value="KKQ93837.1"/>
    <property type="molecule type" value="Genomic_DNA"/>
</dbReference>